<feature type="compositionally biased region" description="Low complexity" evidence="1">
    <location>
        <begin position="116"/>
        <end position="126"/>
    </location>
</feature>
<feature type="compositionally biased region" description="Polar residues" evidence="1">
    <location>
        <begin position="39"/>
        <end position="53"/>
    </location>
</feature>
<accession>A0A914LMF9</accession>
<name>A0A914LMF9_MELIC</name>
<evidence type="ECO:0000313" key="2">
    <source>
        <dbReference type="Proteomes" id="UP000887563"/>
    </source>
</evidence>
<feature type="compositionally biased region" description="Low complexity" evidence="1">
    <location>
        <begin position="200"/>
        <end position="216"/>
    </location>
</feature>
<evidence type="ECO:0000313" key="3">
    <source>
        <dbReference type="WBParaSite" id="Minc3s00623g15245"/>
    </source>
</evidence>
<sequence length="253" mass="27196">MRNPNTNPNFRGPSNPIRSQNPQPMRSTMQNRGTGGNPNFGSRMNNPTFPQQGQLGGASTFGQSTPYSPQMFPNSVPPNMPGVMNQTSANRGATNSNSRLINSNPRSKAPNMQNKIPNNSISSNNPTKQMPQNIHKNGIGGGINNTNFGSIPSHSILPPHNPQVGGPSQFGGNNYLNSHNGPQPGYDQPPQDPSMFDNHGFASGYGFNSNGGYNASMPPNFPNSNQGTGRMNNFNYGTGQQTFQPQQMVPHQS</sequence>
<reference evidence="3" key="1">
    <citation type="submission" date="2022-11" db="UniProtKB">
        <authorList>
            <consortium name="WormBaseParasite"/>
        </authorList>
    </citation>
    <scope>IDENTIFICATION</scope>
</reference>
<feature type="compositionally biased region" description="Polar residues" evidence="1">
    <location>
        <begin position="86"/>
        <end position="115"/>
    </location>
</feature>
<dbReference type="AlphaFoldDB" id="A0A914LMF9"/>
<dbReference type="WBParaSite" id="Minc3s00623g15245">
    <property type="protein sequence ID" value="Minc3s00623g15245"/>
    <property type="gene ID" value="Minc3s00623g15245"/>
</dbReference>
<feature type="region of interest" description="Disordered" evidence="1">
    <location>
        <begin position="1"/>
        <end position="74"/>
    </location>
</feature>
<feature type="compositionally biased region" description="Polar residues" evidence="1">
    <location>
        <begin position="16"/>
        <end position="32"/>
    </location>
</feature>
<feature type="compositionally biased region" description="Polar residues" evidence="1">
    <location>
        <begin position="222"/>
        <end position="253"/>
    </location>
</feature>
<feature type="region of interest" description="Disordered" evidence="1">
    <location>
        <begin position="86"/>
        <end position="253"/>
    </location>
</feature>
<dbReference type="Proteomes" id="UP000887563">
    <property type="component" value="Unplaced"/>
</dbReference>
<feature type="compositionally biased region" description="Polar residues" evidence="1">
    <location>
        <begin position="170"/>
        <end position="180"/>
    </location>
</feature>
<evidence type="ECO:0000256" key="1">
    <source>
        <dbReference type="SAM" id="MobiDB-lite"/>
    </source>
</evidence>
<feature type="compositionally biased region" description="Polar residues" evidence="1">
    <location>
        <begin position="60"/>
        <end position="73"/>
    </location>
</feature>
<keyword evidence="2" id="KW-1185">Reference proteome</keyword>
<protein>
    <submittedName>
        <fullName evidence="3">Uncharacterized protein</fullName>
    </submittedName>
</protein>
<organism evidence="2 3">
    <name type="scientific">Meloidogyne incognita</name>
    <name type="common">Southern root-knot nematode worm</name>
    <name type="synonym">Oxyuris incognita</name>
    <dbReference type="NCBI Taxonomy" id="6306"/>
    <lineage>
        <taxon>Eukaryota</taxon>
        <taxon>Metazoa</taxon>
        <taxon>Ecdysozoa</taxon>
        <taxon>Nematoda</taxon>
        <taxon>Chromadorea</taxon>
        <taxon>Rhabditida</taxon>
        <taxon>Tylenchina</taxon>
        <taxon>Tylenchomorpha</taxon>
        <taxon>Tylenchoidea</taxon>
        <taxon>Meloidogynidae</taxon>
        <taxon>Meloidogyninae</taxon>
        <taxon>Meloidogyne</taxon>
        <taxon>Meloidogyne incognita group</taxon>
    </lineage>
</organism>
<proteinExistence type="predicted"/>